<protein>
    <submittedName>
        <fullName evidence="1">N-methylglutamate dehydrogenase subunit B</fullName>
    </submittedName>
</protein>
<keyword evidence="2" id="KW-1185">Reference proteome</keyword>
<dbReference type="EMBL" id="QUMO01000002">
    <property type="protein sequence ID" value="REF87858.1"/>
    <property type="molecule type" value="Genomic_DNA"/>
</dbReference>
<proteinExistence type="predicted"/>
<gene>
    <name evidence="1" type="ORF">DES32_1490</name>
</gene>
<dbReference type="RefSeq" id="WP_115836007.1">
    <property type="nucleotide sequence ID" value="NZ_CP025086.1"/>
</dbReference>
<dbReference type="InterPro" id="IPR038561">
    <property type="entry name" value="SoxD_sf"/>
</dbReference>
<dbReference type="Proteomes" id="UP000256900">
    <property type="component" value="Unassembled WGS sequence"/>
</dbReference>
<dbReference type="AlphaFoldDB" id="A0A3D9Z188"/>
<dbReference type="InterPro" id="IPR006279">
    <property type="entry name" value="SoxD"/>
</dbReference>
<reference evidence="1 2" key="1">
    <citation type="submission" date="2018-08" db="EMBL/GenBank/DDBJ databases">
        <title>Genomic Encyclopedia of Type Strains, Phase IV (KMG-IV): sequencing the most valuable type-strain genomes for metagenomic binning, comparative biology and taxonomic classification.</title>
        <authorList>
            <person name="Goeker M."/>
        </authorList>
    </citation>
    <scope>NUCLEOTIDE SEQUENCE [LARGE SCALE GENOMIC DNA]</scope>
    <source>
        <strain evidence="1 2">BW863</strain>
    </source>
</reference>
<dbReference type="Pfam" id="PF04267">
    <property type="entry name" value="SoxD"/>
    <property type="match status" value="1"/>
</dbReference>
<name>A0A3D9Z188_9HYPH</name>
<dbReference type="OrthoDB" id="5420070at2"/>
<comment type="caution">
    <text evidence="1">The sequence shown here is derived from an EMBL/GenBank/DDBJ whole genome shotgun (WGS) entry which is preliminary data.</text>
</comment>
<evidence type="ECO:0000313" key="1">
    <source>
        <dbReference type="EMBL" id="REF87858.1"/>
    </source>
</evidence>
<organism evidence="1 2">
    <name type="scientific">Methylovirgula ligni</name>
    <dbReference type="NCBI Taxonomy" id="569860"/>
    <lineage>
        <taxon>Bacteria</taxon>
        <taxon>Pseudomonadati</taxon>
        <taxon>Pseudomonadota</taxon>
        <taxon>Alphaproteobacteria</taxon>
        <taxon>Hyphomicrobiales</taxon>
        <taxon>Beijerinckiaceae</taxon>
        <taxon>Methylovirgula</taxon>
    </lineage>
</organism>
<evidence type="ECO:0000313" key="2">
    <source>
        <dbReference type="Proteomes" id="UP000256900"/>
    </source>
</evidence>
<sequence length="88" mass="9866">MRIPCPFCGSRDASEFVTIGEAGAPRPEPAAPDAAQNFFTYAYLRDNLAGPGEEYWYHAFGCRSWLKVLRDTRTHEIESATLAREGVR</sequence>
<dbReference type="GO" id="GO:0008115">
    <property type="term" value="F:sarcosine oxidase activity"/>
    <property type="evidence" value="ECO:0007669"/>
    <property type="project" value="InterPro"/>
</dbReference>
<accession>A0A3D9Z188</accession>
<dbReference type="Gene3D" id="3.30.2270.10">
    <property type="entry name" value="Folate-binding superfamily"/>
    <property type="match status" value="1"/>
</dbReference>
<dbReference type="GO" id="GO:0046653">
    <property type="term" value="P:tetrahydrofolate metabolic process"/>
    <property type="evidence" value="ECO:0007669"/>
    <property type="project" value="InterPro"/>
</dbReference>